<keyword evidence="2" id="KW-0732">Signal</keyword>
<evidence type="ECO:0000313" key="4">
    <source>
        <dbReference type="Proteomes" id="UP000189545"/>
    </source>
</evidence>
<dbReference type="InterPro" id="IPR021242">
    <property type="entry name" value="DUF2799"/>
</dbReference>
<reference evidence="3 4" key="1">
    <citation type="submission" date="2016-03" db="EMBL/GenBank/DDBJ databases">
        <title>Complete genome sequence of Shewanella psychrophila WP2, a deep sea bacterium isolated from west Pacific sediment.</title>
        <authorList>
            <person name="Xu G."/>
            <person name="Jian H."/>
        </authorList>
    </citation>
    <scope>NUCLEOTIDE SEQUENCE [LARGE SCALE GENOMIC DNA]</scope>
    <source>
        <strain evidence="3 4">WP2</strain>
    </source>
</reference>
<dbReference type="KEGG" id="spsw:Sps_05251"/>
<name>A0A1S6HXN5_9GAMM</name>
<dbReference type="RefSeq" id="WP_077755123.1">
    <property type="nucleotide sequence ID" value="NZ_CP014782.1"/>
</dbReference>
<feature type="signal peptide" evidence="2">
    <location>
        <begin position="1"/>
        <end position="21"/>
    </location>
</feature>
<feature type="chain" id="PRO_5012955560" description="DUF2799 domain-containing protein" evidence="2">
    <location>
        <begin position="22"/>
        <end position="184"/>
    </location>
</feature>
<organism evidence="3 4">
    <name type="scientific">Shewanella psychrophila</name>
    <dbReference type="NCBI Taxonomy" id="225848"/>
    <lineage>
        <taxon>Bacteria</taxon>
        <taxon>Pseudomonadati</taxon>
        <taxon>Pseudomonadota</taxon>
        <taxon>Gammaproteobacteria</taxon>
        <taxon>Alteromonadales</taxon>
        <taxon>Shewanellaceae</taxon>
        <taxon>Shewanella</taxon>
    </lineage>
</organism>
<dbReference type="OrthoDB" id="5917215at2"/>
<accession>A0A1S6HXN5</accession>
<dbReference type="STRING" id="225848.Sps_05251"/>
<evidence type="ECO:0008006" key="5">
    <source>
        <dbReference type="Google" id="ProtNLM"/>
    </source>
</evidence>
<evidence type="ECO:0000256" key="1">
    <source>
        <dbReference type="SAM" id="Coils"/>
    </source>
</evidence>
<proteinExistence type="predicted"/>
<gene>
    <name evidence="3" type="ORF">Sps_05251</name>
</gene>
<sequence length="184" mass="20932">MKFKILAVLTALSLTQCSSMNMEQCQLADWYSIGMSDGNNGAVSYTVNDYIKDCNEFGLAVNSEKWTAGYQAGLKNYCQTENGYKLGLQGAYYNGVCSNNEFLKRYNEGHRKYEIKQRISSIESRLEDINHEITSLNKKINAGQEVANNKEDKKSLKREENKLEKELMLLRIGAADILPIQFIF</sequence>
<feature type="coiled-coil region" evidence="1">
    <location>
        <begin position="119"/>
        <end position="173"/>
    </location>
</feature>
<dbReference type="AlphaFoldDB" id="A0A1S6HXN5"/>
<dbReference type="Proteomes" id="UP000189545">
    <property type="component" value="Chromosome"/>
</dbReference>
<dbReference type="EMBL" id="CP014782">
    <property type="protein sequence ID" value="AQS40320.1"/>
    <property type="molecule type" value="Genomic_DNA"/>
</dbReference>
<protein>
    <recommendedName>
        <fullName evidence="5">DUF2799 domain-containing protein</fullName>
    </recommendedName>
</protein>
<keyword evidence="4" id="KW-1185">Reference proteome</keyword>
<keyword evidence="1" id="KW-0175">Coiled coil</keyword>
<evidence type="ECO:0000256" key="2">
    <source>
        <dbReference type="SAM" id="SignalP"/>
    </source>
</evidence>
<evidence type="ECO:0000313" key="3">
    <source>
        <dbReference type="EMBL" id="AQS40320.1"/>
    </source>
</evidence>
<dbReference type="Pfam" id="PF10973">
    <property type="entry name" value="DUF2799"/>
    <property type="match status" value="1"/>
</dbReference>